<feature type="compositionally biased region" description="Basic and acidic residues" evidence="1">
    <location>
        <begin position="10"/>
        <end position="20"/>
    </location>
</feature>
<evidence type="ECO:0000313" key="3">
    <source>
        <dbReference type="Proteomes" id="UP001152622"/>
    </source>
</evidence>
<name>A0A9Q1EB34_SYNKA</name>
<evidence type="ECO:0000256" key="1">
    <source>
        <dbReference type="SAM" id="MobiDB-lite"/>
    </source>
</evidence>
<reference evidence="2" key="1">
    <citation type="journal article" date="2023" name="Science">
        <title>Genome structures resolve the early diversification of teleost fishes.</title>
        <authorList>
            <person name="Parey E."/>
            <person name="Louis A."/>
            <person name="Montfort J."/>
            <person name="Bouchez O."/>
            <person name="Roques C."/>
            <person name="Iampietro C."/>
            <person name="Lluch J."/>
            <person name="Castinel A."/>
            <person name="Donnadieu C."/>
            <person name="Desvignes T."/>
            <person name="Floi Bucao C."/>
            <person name="Jouanno E."/>
            <person name="Wen M."/>
            <person name="Mejri S."/>
            <person name="Dirks R."/>
            <person name="Jansen H."/>
            <person name="Henkel C."/>
            <person name="Chen W.J."/>
            <person name="Zahm M."/>
            <person name="Cabau C."/>
            <person name="Klopp C."/>
            <person name="Thompson A.W."/>
            <person name="Robinson-Rechavi M."/>
            <person name="Braasch I."/>
            <person name="Lecointre G."/>
            <person name="Bobe J."/>
            <person name="Postlethwait J.H."/>
            <person name="Berthelot C."/>
            <person name="Roest Crollius H."/>
            <person name="Guiguen Y."/>
        </authorList>
    </citation>
    <scope>NUCLEOTIDE SEQUENCE</scope>
    <source>
        <strain evidence="2">WJC10195</strain>
    </source>
</reference>
<comment type="caution">
    <text evidence="2">The sequence shown here is derived from an EMBL/GenBank/DDBJ whole genome shotgun (WGS) entry which is preliminary data.</text>
</comment>
<gene>
    <name evidence="2" type="ORF">SKAU_G00388240</name>
</gene>
<evidence type="ECO:0000313" key="2">
    <source>
        <dbReference type="EMBL" id="KAJ8335482.1"/>
    </source>
</evidence>
<dbReference type="Proteomes" id="UP001152622">
    <property type="component" value="Chromosome 20"/>
</dbReference>
<dbReference type="AlphaFoldDB" id="A0A9Q1EB34"/>
<dbReference type="EMBL" id="JAINUF010000020">
    <property type="protein sequence ID" value="KAJ8335482.1"/>
    <property type="molecule type" value="Genomic_DNA"/>
</dbReference>
<protein>
    <submittedName>
        <fullName evidence="2">Uncharacterized protein</fullName>
    </submittedName>
</protein>
<feature type="region of interest" description="Disordered" evidence="1">
    <location>
        <begin position="1"/>
        <end position="93"/>
    </location>
</feature>
<keyword evidence="3" id="KW-1185">Reference proteome</keyword>
<accession>A0A9Q1EB34</accession>
<organism evidence="2 3">
    <name type="scientific">Synaphobranchus kaupii</name>
    <name type="common">Kaup's arrowtooth eel</name>
    <dbReference type="NCBI Taxonomy" id="118154"/>
    <lineage>
        <taxon>Eukaryota</taxon>
        <taxon>Metazoa</taxon>
        <taxon>Chordata</taxon>
        <taxon>Craniata</taxon>
        <taxon>Vertebrata</taxon>
        <taxon>Euteleostomi</taxon>
        <taxon>Actinopterygii</taxon>
        <taxon>Neopterygii</taxon>
        <taxon>Teleostei</taxon>
        <taxon>Anguilliformes</taxon>
        <taxon>Synaphobranchidae</taxon>
        <taxon>Synaphobranchus</taxon>
    </lineage>
</organism>
<proteinExistence type="predicted"/>
<sequence>MTSTMTNGKNQDRNLEEGSWHRGIRPRTSFQHSGRKGTAEEREHRTEQEQLPIIRRTQNSSEGAERESRRIKLPASQPSSGSPPPCPPSKARC</sequence>
<feature type="compositionally biased region" description="Basic and acidic residues" evidence="1">
    <location>
        <begin position="37"/>
        <end position="48"/>
    </location>
</feature>
<feature type="compositionally biased region" description="Pro residues" evidence="1">
    <location>
        <begin position="81"/>
        <end position="93"/>
    </location>
</feature>